<dbReference type="InterPro" id="IPR000515">
    <property type="entry name" value="MetI-like"/>
</dbReference>
<evidence type="ECO:0000256" key="7">
    <source>
        <dbReference type="RuleBase" id="RU363032"/>
    </source>
</evidence>
<dbReference type="Pfam" id="PF00528">
    <property type="entry name" value="BPD_transp_1"/>
    <property type="match status" value="1"/>
</dbReference>
<dbReference type="RefSeq" id="WP_141334104.1">
    <property type="nucleotide sequence ID" value="NZ_WNZX01000012.1"/>
</dbReference>
<evidence type="ECO:0000256" key="4">
    <source>
        <dbReference type="ARBA" id="ARBA00022692"/>
    </source>
</evidence>
<dbReference type="AlphaFoldDB" id="A0A7X3CSN5"/>
<evidence type="ECO:0000313" key="9">
    <source>
        <dbReference type="EMBL" id="MUG71995.1"/>
    </source>
</evidence>
<evidence type="ECO:0000256" key="6">
    <source>
        <dbReference type="ARBA" id="ARBA00023136"/>
    </source>
</evidence>
<evidence type="ECO:0000313" key="10">
    <source>
        <dbReference type="Proteomes" id="UP000450917"/>
    </source>
</evidence>
<feature type="transmembrane region" description="Helical" evidence="7">
    <location>
        <begin position="236"/>
        <end position="256"/>
    </location>
</feature>
<evidence type="ECO:0000256" key="5">
    <source>
        <dbReference type="ARBA" id="ARBA00022989"/>
    </source>
</evidence>
<comment type="similarity">
    <text evidence="7">Belongs to the binding-protein-dependent transport system permease family.</text>
</comment>
<comment type="caution">
    <text evidence="9">The sequence shown here is derived from an EMBL/GenBank/DDBJ whole genome shotgun (WGS) entry which is preliminary data.</text>
</comment>
<feature type="transmembrane region" description="Helical" evidence="7">
    <location>
        <begin position="146"/>
        <end position="165"/>
    </location>
</feature>
<reference evidence="9 10" key="1">
    <citation type="submission" date="2019-11" db="EMBL/GenBank/DDBJ databases">
        <title>Draft genome sequences of five Paenibacillus species of dairy origin.</title>
        <authorList>
            <person name="Olajide A.M."/>
            <person name="Chen S."/>
            <person name="Lapointe G."/>
        </authorList>
    </citation>
    <scope>NUCLEOTIDE SEQUENCE [LARGE SCALE GENOMIC DNA]</scope>
    <source>
        <strain evidence="9 10">2CS3</strain>
    </source>
</reference>
<feature type="domain" description="ABC transmembrane type-1" evidence="8">
    <location>
        <begin position="80"/>
        <end position="260"/>
    </location>
</feature>
<dbReference type="Gene3D" id="1.10.3720.10">
    <property type="entry name" value="MetI-like"/>
    <property type="match status" value="1"/>
</dbReference>
<protein>
    <submittedName>
        <fullName evidence="9">ABC transporter permease subunit</fullName>
    </submittedName>
</protein>
<keyword evidence="2 7" id="KW-0813">Transport</keyword>
<name>A0A7X3CSN5_9BACL</name>
<keyword evidence="6 7" id="KW-0472">Membrane</keyword>
<organism evidence="9 10">
    <name type="scientific">Paenibacillus validus</name>
    <dbReference type="NCBI Taxonomy" id="44253"/>
    <lineage>
        <taxon>Bacteria</taxon>
        <taxon>Bacillati</taxon>
        <taxon>Bacillota</taxon>
        <taxon>Bacilli</taxon>
        <taxon>Bacillales</taxon>
        <taxon>Paenibacillaceae</taxon>
        <taxon>Paenibacillus</taxon>
    </lineage>
</organism>
<dbReference type="CDD" id="cd06261">
    <property type="entry name" value="TM_PBP2"/>
    <property type="match status" value="1"/>
</dbReference>
<dbReference type="SUPFAM" id="SSF161098">
    <property type="entry name" value="MetI-like"/>
    <property type="match status" value="1"/>
</dbReference>
<evidence type="ECO:0000259" key="8">
    <source>
        <dbReference type="PROSITE" id="PS50928"/>
    </source>
</evidence>
<proteinExistence type="inferred from homology"/>
<comment type="subcellular location">
    <subcellularLocation>
        <location evidence="1 7">Cell membrane</location>
        <topology evidence="1 7">Multi-pass membrane protein</topology>
    </subcellularLocation>
</comment>
<accession>A0A7X3CSN5</accession>
<keyword evidence="10" id="KW-1185">Reference proteome</keyword>
<sequence length="271" mass="29436">MEQVSKQAASAPRQTIRNRVAFLDKKTPVYASVLGILGILIVWELISRMELVPALYLPAPTAIVAMGWGMLTTGEIHQNLLASLYRIGAGYAIGASVGIIIGLLLGFFRWLDAVLTPVVFSIFPIPKIALLPLFIMWLGIGETPKVTLIAIGVFFPAVINTYAGVKNVDPILIKAAVTFGAKPFNVIRKVILPASLPMIFAGLKMSASISLLLLVTSEMIAANSGVGSMILRYGNLMMTMNLMVGVMLLSVLGLSFNRLLEWLERKLLPWK</sequence>
<keyword evidence="4 7" id="KW-0812">Transmembrane</keyword>
<keyword evidence="3" id="KW-1003">Cell membrane</keyword>
<dbReference type="PROSITE" id="PS50928">
    <property type="entry name" value="ABC_TM1"/>
    <property type="match status" value="1"/>
</dbReference>
<dbReference type="GO" id="GO:0042918">
    <property type="term" value="P:alkanesulfonate transmembrane transport"/>
    <property type="evidence" value="ECO:0007669"/>
    <property type="project" value="UniProtKB-ARBA"/>
</dbReference>
<feature type="transmembrane region" description="Helical" evidence="7">
    <location>
        <begin position="53"/>
        <end position="71"/>
    </location>
</feature>
<gene>
    <name evidence="9" type="ORF">GNP93_15090</name>
</gene>
<feature type="transmembrane region" description="Helical" evidence="7">
    <location>
        <begin position="29"/>
        <end position="46"/>
    </location>
</feature>
<dbReference type="PANTHER" id="PTHR30151">
    <property type="entry name" value="ALKANE SULFONATE ABC TRANSPORTER-RELATED, MEMBRANE SUBUNIT"/>
    <property type="match status" value="1"/>
</dbReference>
<evidence type="ECO:0000256" key="3">
    <source>
        <dbReference type="ARBA" id="ARBA00022475"/>
    </source>
</evidence>
<feature type="transmembrane region" description="Helical" evidence="7">
    <location>
        <begin position="91"/>
        <end position="111"/>
    </location>
</feature>
<dbReference type="GO" id="GO:0005886">
    <property type="term" value="C:plasma membrane"/>
    <property type="evidence" value="ECO:0007669"/>
    <property type="project" value="UniProtKB-SubCell"/>
</dbReference>
<dbReference type="EMBL" id="WNZX01000012">
    <property type="protein sequence ID" value="MUG71995.1"/>
    <property type="molecule type" value="Genomic_DNA"/>
</dbReference>
<keyword evidence="5 7" id="KW-1133">Transmembrane helix</keyword>
<feature type="transmembrane region" description="Helical" evidence="7">
    <location>
        <begin position="118"/>
        <end position="140"/>
    </location>
</feature>
<feature type="transmembrane region" description="Helical" evidence="7">
    <location>
        <begin position="190"/>
        <end position="216"/>
    </location>
</feature>
<dbReference type="PANTHER" id="PTHR30151:SF38">
    <property type="entry name" value="ALIPHATIC SULFONATES TRANSPORT PERMEASE PROTEIN SSUC-RELATED"/>
    <property type="match status" value="1"/>
</dbReference>
<dbReference type="FunFam" id="1.10.3720.10:FF:000003">
    <property type="entry name" value="Aliphatic sulfonate ABC transporter permease"/>
    <property type="match status" value="1"/>
</dbReference>
<evidence type="ECO:0000256" key="2">
    <source>
        <dbReference type="ARBA" id="ARBA00022448"/>
    </source>
</evidence>
<dbReference type="InterPro" id="IPR035906">
    <property type="entry name" value="MetI-like_sf"/>
</dbReference>
<dbReference type="Proteomes" id="UP000450917">
    <property type="component" value="Unassembled WGS sequence"/>
</dbReference>
<evidence type="ECO:0000256" key="1">
    <source>
        <dbReference type="ARBA" id="ARBA00004651"/>
    </source>
</evidence>